<keyword evidence="2" id="KW-1185">Reference proteome</keyword>
<dbReference type="Proteomes" id="UP000239649">
    <property type="component" value="Unassembled WGS sequence"/>
</dbReference>
<reference evidence="1 2" key="1">
    <citation type="journal article" date="2018" name="Plant J.">
        <title>Genome sequences of Chlorella sorokiniana UTEX 1602 and Micractinium conductrix SAG 241.80: implications to maltose excretion by a green alga.</title>
        <authorList>
            <person name="Arriola M.B."/>
            <person name="Velmurugan N."/>
            <person name="Zhang Y."/>
            <person name="Plunkett M.H."/>
            <person name="Hondzo H."/>
            <person name="Barney B.M."/>
        </authorList>
    </citation>
    <scope>NUCLEOTIDE SEQUENCE [LARGE SCALE GENOMIC DNA]</scope>
    <source>
        <strain evidence="1 2">SAG 241.80</strain>
    </source>
</reference>
<organism evidence="1 2">
    <name type="scientific">Micractinium conductrix</name>
    <dbReference type="NCBI Taxonomy" id="554055"/>
    <lineage>
        <taxon>Eukaryota</taxon>
        <taxon>Viridiplantae</taxon>
        <taxon>Chlorophyta</taxon>
        <taxon>core chlorophytes</taxon>
        <taxon>Trebouxiophyceae</taxon>
        <taxon>Chlorellales</taxon>
        <taxon>Chlorellaceae</taxon>
        <taxon>Chlorella clade</taxon>
        <taxon>Micractinium</taxon>
    </lineage>
</organism>
<sequence length="103" mass="11189">MGPAKAPAVWTKGIKGDAVENEKQRFCIFKHFSFPDDAELRTVAEAALGVPKVALLVLTRGDLFHHHRGKGNRADLGSDLEEALRLLYPNPCGSAYVGFKPAS</sequence>
<gene>
    <name evidence="1" type="ORF">C2E20_9122</name>
</gene>
<dbReference type="EMBL" id="LHPF02000078">
    <property type="protein sequence ID" value="PSC67184.1"/>
    <property type="molecule type" value="Genomic_DNA"/>
</dbReference>
<dbReference type="AlphaFoldDB" id="A0A2P6UZE7"/>
<proteinExistence type="predicted"/>
<evidence type="ECO:0000313" key="2">
    <source>
        <dbReference type="Proteomes" id="UP000239649"/>
    </source>
</evidence>
<evidence type="ECO:0000313" key="1">
    <source>
        <dbReference type="EMBL" id="PSC67184.1"/>
    </source>
</evidence>
<name>A0A2P6UZE7_9CHLO</name>
<accession>A0A2P6UZE7</accession>
<protein>
    <submittedName>
        <fullName evidence="1">Cardiolipin synthase</fullName>
    </submittedName>
</protein>
<comment type="caution">
    <text evidence="1">The sequence shown here is derived from an EMBL/GenBank/DDBJ whole genome shotgun (WGS) entry which is preliminary data.</text>
</comment>